<evidence type="ECO:0000259" key="2">
    <source>
        <dbReference type="PROSITE" id="PS50937"/>
    </source>
</evidence>
<dbReference type="InterPro" id="IPR047057">
    <property type="entry name" value="MerR_fam"/>
</dbReference>
<feature type="domain" description="HTH merR-type" evidence="2">
    <location>
        <begin position="1"/>
        <end position="71"/>
    </location>
</feature>
<dbReference type="EMBL" id="FOIM01000002">
    <property type="protein sequence ID" value="SET16600.1"/>
    <property type="molecule type" value="Genomic_DNA"/>
</dbReference>
<dbReference type="InterPro" id="IPR011256">
    <property type="entry name" value="Reg_factor_effector_dom_sf"/>
</dbReference>
<dbReference type="SUPFAM" id="SSF46955">
    <property type="entry name" value="Putative DNA-binding domain"/>
    <property type="match status" value="1"/>
</dbReference>
<dbReference type="InterPro" id="IPR009061">
    <property type="entry name" value="DNA-bd_dom_put_sf"/>
</dbReference>
<evidence type="ECO:0000256" key="1">
    <source>
        <dbReference type="ARBA" id="ARBA00023125"/>
    </source>
</evidence>
<dbReference type="RefSeq" id="WP_092360967.1">
    <property type="nucleotide sequence ID" value="NZ_DAINWJ010000513.1"/>
</dbReference>
<dbReference type="GO" id="GO:0003677">
    <property type="term" value="F:DNA binding"/>
    <property type="evidence" value="ECO:0007669"/>
    <property type="project" value="UniProtKB-KW"/>
</dbReference>
<dbReference type="Gene3D" id="3.20.80.10">
    <property type="entry name" value="Regulatory factor, effector binding domain"/>
    <property type="match status" value="1"/>
</dbReference>
<evidence type="ECO:0000313" key="4">
    <source>
        <dbReference type="Proteomes" id="UP000198508"/>
    </source>
</evidence>
<keyword evidence="4" id="KW-1185">Reference proteome</keyword>
<accession>A0A1I0CAM7</accession>
<proteinExistence type="predicted"/>
<dbReference type="SMART" id="SM00422">
    <property type="entry name" value="HTH_MERR"/>
    <property type="match status" value="1"/>
</dbReference>
<evidence type="ECO:0000313" key="3">
    <source>
        <dbReference type="EMBL" id="SET16600.1"/>
    </source>
</evidence>
<dbReference type="Gene3D" id="1.10.1660.10">
    <property type="match status" value="1"/>
</dbReference>
<dbReference type="CDD" id="cd01107">
    <property type="entry name" value="HTH_BmrR"/>
    <property type="match status" value="1"/>
</dbReference>
<dbReference type="SMART" id="SM00871">
    <property type="entry name" value="AraC_E_bind"/>
    <property type="match status" value="1"/>
</dbReference>
<dbReference type="PANTHER" id="PTHR30204">
    <property type="entry name" value="REDOX-CYCLING DRUG-SENSING TRANSCRIPTIONAL ACTIVATOR SOXR"/>
    <property type="match status" value="1"/>
</dbReference>
<sequence>MFRIGEFSRLTQVTVRMLRYYDETGLLRPARVDPRTGYRLYETRQIPRLNQIIYLRDSGFNVAEIVAALDAEEKGLLAKQLDRKSAEIGAEIEACREKLRKLGTARRALLNGGGGIHFDISVKPVAECLALSLRRTIPDYYGEGLLWKELAGFAGQRRIALTGEPFSIYHDPDYQEKQVDVELCVPIKESVADRDGFTCRTVEAVPFMASTMVCGDFSNIAGAFQAFARWLQDNEVYRMAGLTRQIVHRGPWNEDDPDHYLTELQIPLEIA</sequence>
<dbReference type="PROSITE" id="PS00552">
    <property type="entry name" value="HTH_MERR_1"/>
    <property type="match status" value="1"/>
</dbReference>
<dbReference type="PROSITE" id="PS50937">
    <property type="entry name" value="HTH_MERR_2"/>
    <property type="match status" value="1"/>
</dbReference>
<dbReference type="InterPro" id="IPR010499">
    <property type="entry name" value="AraC_E-bd"/>
</dbReference>
<dbReference type="AlphaFoldDB" id="A0A1I0CAM7"/>
<protein>
    <submittedName>
        <fullName evidence="3">Transcriptional regulator, MerR family</fullName>
    </submittedName>
</protein>
<organism evidence="3 4">
    <name type="scientific">Enterocloster lavalensis</name>
    <dbReference type="NCBI Taxonomy" id="460384"/>
    <lineage>
        <taxon>Bacteria</taxon>
        <taxon>Bacillati</taxon>
        <taxon>Bacillota</taxon>
        <taxon>Clostridia</taxon>
        <taxon>Lachnospirales</taxon>
        <taxon>Lachnospiraceae</taxon>
        <taxon>Enterocloster</taxon>
    </lineage>
</organism>
<gene>
    <name evidence="3" type="ORF">SAMN05216313_102392</name>
</gene>
<dbReference type="STRING" id="460384.SAMN05216313_102392"/>
<dbReference type="PANTHER" id="PTHR30204:SF97">
    <property type="entry name" value="MERR FAMILY REGULATORY PROTEIN"/>
    <property type="match status" value="1"/>
</dbReference>
<dbReference type="GO" id="GO:0003700">
    <property type="term" value="F:DNA-binding transcription factor activity"/>
    <property type="evidence" value="ECO:0007669"/>
    <property type="project" value="InterPro"/>
</dbReference>
<name>A0A1I0CAM7_9FIRM</name>
<keyword evidence="1" id="KW-0238">DNA-binding</keyword>
<reference evidence="4" key="1">
    <citation type="submission" date="2016-10" db="EMBL/GenBank/DDBJ databases">
        <authorList>
            <person name="Varghese N."/>
            <person name="Submissions S."/>
        </authorList>
    </citation>
    <scope>NUCLEOTIDE SEQUENCE [LARGE SCALE GENOMIC DNA]</scope>
    <source>
        <strain evidence="4">NLAE-zl-G277</strain>
    </source>
</reference>
<dbReference type="SUPFAM" id="SSF55136">
    <property type="entry name" value="Probable bacterial effector-binding domain"/>
    <property type="match status" value="1"/>
</dbReference>
<dbReference type="Proteomes" id="UP000198508">
    <property type="component" value="Unassembled WGS sequence"/>
</dbReference>
<dbReference type="InterPro" id="IPR000551">
    <property type="entry name" value="MerR-type_HTH_dom"/>
</dbReference>
<dbReference type="Pfam" id="PF13411">
    <property type="entry name" value="MerR_1"/>
    <property type="match status" value="1"/>
</dbReference>